<keyword evidence="10" id="KW-0862">Zinc</keyword>
<evidence type="ECO:0000256" key="3">
    <source>
        <dbReference type="ARBA" id="ARBA00010497"/>
    </source>
</evidence>
<dbReference type="Pfam" id="PF00432">
    <property type="entry name" value="Prenyltrans"/>
    <property type="match status" value="1"/>
</dbReference>
<dbReference type="CDD" id="cd02895">
    <property type="entry name" value="GGTase-I"/>
    <property type="match status" value="1"/>
</dbReference>
<feature type="domain" description="Prenyltransferase alpha-alpha toroid" evidence="16">
    <location>
        <begin position="11"/>
        <end position="340"/>
    </location>
</feature>
<evidence type="ECO:0000256" key="14">
    <source>
        <dbReference type="ARBA" id="ARBA00065714"/>
    </source>
</evidence>
<evidence type="ECO:0000256" key="6">
    <source>
        <dbReference type="ARBA" id="ARBA00022602"/>
    </source>
</evidence>
<dbReference type="InterPro" id="IPR001330">
    <property type="entry name" value="Prenyltrans"/>
</dbReference>
<evidence type="ECO:0000256" key="7">
    <source>
        <dbReference type="ARBA" id="ARBA00022679"/>
    </source>
</evidence>
<evidence type="ECO:0000313" key="17">
    <source>
        <dbReference type="EMBL" id="JAT26151.1"/>
    </source>
</evidence>
<comment type="cofactor">
    <cofactor evidence="1">
        <name>Mg(2+)</name>
        <dbReference type="ChEBI" id="CHEBI:18420"/>
    </cofactor>
</comment>
<sequence>MTLFNNNPIPLSREKHIKYFMHHLNILPSSLSHFDATRLTIAFFAISGLDILGGIDQLSVTKKKEICDWIYSLQILPNNNEVDITKRCGFQGSNTLTYSEEGGQQTSIPLYSCGHLAMTYTGIGSLVILGDDLSRVDRQACVQGVRALQQADGSFCPTLSGSENDMRFVYCAACICYMLNDWTGMDIEKTILYISRSMSYDYGIAVGPNLESHGGVTYCAVAALALMGRLDQVFSRKQLEGLKRWTIMRQVTGFQGRPNKPEDTCYSFWVGATLKLLGIFEMVNFCENRDYVMSTQYATTGGFSKWPDSYADPMHTYLGLSGLSLMGEEGLLEMNAALNITQRAATHLKTVQNSWAS</sequence>
<organism evidence="17">
    <name type="scientific">Graphocephala atropunctata</name>
    <dbReference type="NCBI Taxonomy" id="36148"/>
    <lineage>
        <taxon>Eukaryota</taxon>
        <taxon>Metazoa</taxon>
        <taxon>Ecdysozoa</taxon>
        <taxon>Arthropoda</taxon>
        <taxon>Hexapoda</taxon>
        <taxon>Insecta</taxon>
        <taxon>Pterygota</taxon>
        <taxon>Neoptera</taxon>
        <taxon>Paraneoptera</taxon>
        <taxon>Hemiptera</taxon>
        <taxon>Auchenorrhyncha</taxon>
        <taxon>Membracoidea</taxon>
        <taxon>Cicadellidae</taxon>
        <taxon>Cicadellinae</taxon>
        <taxon>Cicadellini</taxon>
        <taxon>Graphocephala</taxon>
    </lineage>
</organism>
<evidence type="ECO:0000256" key="10">
    <source>
        <dbReference type="ARBA" id="ARBA00022833"/>
    </source>
</evidence>
<keyword evidence="8" id="KW-0479">Metal-binding</keyword>
<protein>
    <recommendedName>
        <fullName evidence="5">Geranylgeranyl transferase type-1 subunit beta</fullName>
        <ecNumber evidence="4">2.5.1.59</ecNumber>
    </recommendedName>
    <alternativeName>
        <fullName evidence="12">Geranylgeranyl transferase type I subunit beta</fullName>
    </alternativeName>
    <alternativeName>
        <fullName evidence="15">Type I protein geranyl-geranyltransferase subunit beta</fullName>
    </alternativeName>
</protein>
<evidence type="ECO:0000256" key="9">
    <source>
        <dbReference type="ARBA" id="ARBA00022737"/>
    </source>
</evidence>
<gene>
    <name evidence="17" type="ORF">g.9895</name>
    <name evidence="18" type="ORF">g.9896</name>
</gene>
<evidence type="ECO:0000259" key="16">
    <source>
        <dbReference type="Pfam" id="PF00432"/>
    </source>
</evidence>
<evidence type="ECO:0000256" key="5">
    <source>
        <dbReference type="ARBA" id="ARBA00020603"/>
    </source>
</evidence>
<dbReference type="GO" id="GO:0046872">
    <property type="term" value="F:metal ion binding"/>
    <property type="evidence" value="ECO:0007669"/>
    <property type="project" value="UniProtKB-KW"/>
</dbReference>
<keyword evidence="9" id="KW-0677">Repeat</keyword>
<dbReference type="EMBL" id="GEBQ01009402">
    <property type="protein sequence ID" value="JAT30575.1"/>
    <property type="molecule type" value="Transcribed_RNA"/>
</dbReference>
<keyword evidence="6" id="KW-0637">Prenyltransferase</keyword>
<comment type="cofactor">
    <cofactor evidence="2">
        <name>Zn(2+)</name>
        <dbReference type="ChEBI" id="CHEBI:29105"/>
    </cofactor>
</comment>
<evidence type="ECO:0000256" key="15">
    <source>
        <dbReference type="ARBA" id="ARBA00078363"/>
    </source>
</evidence>
<dbReference type="EC" id="2.5.1.59" evidence="4"/>
<comment type="catalytic activity">
    <reaction evidence="13">
        <text>geranylgeranyl diphosphate + L-cysteinyl-[protein] = S-geranylgeranyl-L-cysteinyl-[protein] + diphosphate</text>
        <dbReference type="Rhea" id="RHEA:21240"/>
        <dbReference type="Rhea" id="RHEA-COMP:10131"/>
        <dbReference type="Rhea" id="RHEA-COMP:11537"/>
        <dbReference type="ChEBI" id="CHEBI:29950"/>
        <dbReference type="ChEBI" id="CHEBI:33019"/>
        <dbReference type="ChEBI" id="CHEBI:57533"/>
        <dbReference type="ChEBI" id="CHEBI:86021"/>
        <dbReference type="EC" id="2.5.1.59"/>
    </reaction>
</comment>
<name>A0A1B6LQY0_9HEMI</name>
<dbReference type="InterPro" id="IPR008930">
    <property type="entry name" value="Terpenoid_cyclase/PrenylTrfase"/>
</dbReference>
<dbReference type="SUPFAM" id="SSF48239">
    <property type="entry name" value="Terpenoid cyclases/Protein prenyltransferases"/>
    <property type="match status" value="1"/>
</dbReference>
<comment type="subunit">
    <text evidence="14">Heterodimer of FNTA and PGGT1B. PGGT1B mediates interaction with substrate peptides.</text>
</comment>
<dbReference type="AlphaFoldDB" id="A0A1B6LQY0"/>
<keyword evidence="11" id="KW-0460">Magnesium</keyword>
<dbReference type="Gene3D" id="1.50.10.20">
    <property type="match status" value="1"/>
</dbReference>
<evidence type="ECO:0000256" key="4">
    <source>
        <dbReference type="ARBA" id="ARBA00012700"/>
    </source>
</evidence>
<evidence type="ECO:0000256" key="11">
    <source>
        <dbReference type="ARBA" id="ARBA00022842"/>
    </source>
</evidence>
<dbReference type="EMBL" id="GEBQ01013826">
    <property type="protein sequence ID" value="JAT26151.1"/>
    <property type="molecule type" value="Transcribed_RNA"/>
</dbReference>
<accession>A0A1B6LQY0</accession>
<evidence type="ECO:0000256" key="12">
    <source>
        <dbReference type="ARBA" id="ARBA00031713"/>
    </source>
</evidence>
<dbReference type="PANTHER" id="PTHR11774">
    <property type="entry name" value="GERANYLGERANYL TRANSFERASE TYPE BETA SUBUNIT"/>
    <property type="match status" value="1"/>
</dbReference>
<dbReference type="GO" id="GO:0005953">
    <property type="term" value="C:CAAX-protein geranylgeranyltransferase complex"/>
    <property type="evidence" value="ECO:0007669"/>
    <property type="project" value="InterPro"/>
</dbReference>
<keyword evidence="7" id="KW-0808">Transferase</keyword>
<dbReference type="FunFam" id="1.50.10.20:FF:000005">
    <property type="entry name" value="Geranylgeranyl transferase type-1 subunit beta"/>
    <property type="match status" value="1"/>
</dbReference>
<dbReference type="InterPro" id="IPR041960">
    <property type="entry name" value="GGTase_I_beta"/>
</dbReference>
<dbReference type="PANTHER" id="PTHR11774:SF4">
    <property type="entry name" value="GERANYLGERANYL TRANSFERASE TYPE-1 SUBUNIT BETA"/>
    <property type="match status" value="1"/>
</dbReference>
<evidence type="ECO:0000256" key="13">
    <source>
        <dbReference type="ARBA" id="ARBA00050428"/>
    </source>
</evidence>
<dbReference type="GO" id="GO:0004662">
    <property type="term" value="F:CAAX-protein geranylgeranyltransferase activity"/>
    <property type="evidence" value="ECO:0007669"/>
    <property type="project" value="UniProtKB-EC"/>
</dbReference>
<evidence type="ECO:0000256" key="8">
    <source>
        <dbReference type="ARBA" id="ARBA00022723"/>
    </source>
</evidence>
<comment type="similarity">
    <text evidence="3">Belongs to the protein prenyltransferase subunit beta family.</text>
</comment>
<evidence type="ECO:0000256" key="1">
    <source>
        <dbReference type="ARBA" id="ARBA00001946"/>
    </source>
</evidence>
<evidence type="ECO:0000313" key="18">
    <source>
        <dbReference type="EMBL" id="JAT30575.1"/>
    </source>
</evidence>
<evidence type="ECO:0000256" key="2">
    <source>
        <dbReference type="ARBA" id="ARBA00001947"/>
    </source>
</evidence>
<reference evidence="17" key="1">
    <citation type="submission" date="2015-11" db="EMBL/GenBank/DDBJ databases">
        <title>De novo transcriptome assembly of four potential Pierce s Disease insect vectors from Arizona vineyards.</title>
        <authorList>
            <person name="Tassone E.E."/>
        </authorList>
    </citation>
    <scope>NUCLEOTIDE SEQUENCE</scope>
</reference>
<proteinExistence type="inferred from homology"/>
<dbReference type="InterPro" id="IPR045089">
    <property type="entry name" value="PGGT1B-like"/>
</dbReference>